<dbReference type="OrthoDB" id="9782855at2"/>
<comment type="caution">
    <text evidence="7">The sequence shown here is derived from an EMBL/GenBank/DDBJ whole genome shotgun (WGS) entry which is preliminary data.</text>
</comment>
<keyword evidence="2" id="KW-0489">Methyltransferase</keyword>
<sequence length="432" mass="47922">MASSPSSRGEHLLKADRGFSTGSSWFTRLSAPGFHKLLNRIDAGLMAGSLEAKLPDGKTRMLGNREPGVSAHIELKSWRPLIRLMTSGSVGWYRGYAEGEWDSAAPEKLFELFVANRKTLGNVARAKGAARMRNLLAHTQRKNTRSNARKNIEAHYDLGNDFYAAWLDETMAYSSAIYIDPLSAEESLAEAQHRKVRKLLDRLDLKPGDTLLEIGCGWGGLMEVAAPEYGVTVTGITLSTEQKAYAEKRLAKAGVERTAKVELVDYRDVEGTFDAIASVEMVEAVGQEYWPAYLQTIADRLKPGGKAALQLISLEEEGFDAYAASADFIQTYVFPGGMLIEETRFARMARDAGLQWTERKGYHLHYAETLRRWRENYDAAVAAGTLPDGFDERFHTLWRFYLMYCEGGFRAGGIDVAQVTLVKEEPGNAAPG</sequence>
<dbReference type="PIRSF" id="PIRSF003085">
    <property type="entry name" value="CMAS"/>
    <property type="match status" value="1"/>
</dbReference>
<dbReference type="InterPro" id="IPR029063">
    <property type="entry name" value="SAM-dependent_MTases_sf"/>
</dbReference>
<protein>
    <submittedName>
        <fullName evidence="7">Cyclopropane-fatty-acyl-phospholipid synthase</fullName>
    </submittedName>
</protein>
<dbReference type="CDD" id="cd02440">
    <property type="entry name" value="AdoMet_MTases"/>
    <property type="match status" value="1"/>
</dbReference>
<keyword evidence="3" id="KW-0808">Transferase</keyword>
<evidence type="ECO:0000256" key="4">
    <source>
        <dbReference type="ARBA" id="ARBA00022691"/>
    </source>
</evidence>
<evidence type="ECO:0000256" key="1">
    <source>
        <dbReference type="ARBA" id="ARBA00010815"/>
    </source>
</evidence>
<dbReference type="InterPro" id="IPR003333">
    <property type="entry name" value="CMAS"/>
</dbReference>
<dbReference type="Gene3D" id="3.40.50.150">
    <property type="entry name" value="Vaccinia Virus protein VP39"/>
    <property type="match status" value="1"/>
</dbReference>
<evidence type="ECO:0000256" key="6">
    <source>
        <dbReference type="PIRSR" id="PIRSR003085-1"/>
    </source>
</evidence>
<dbReference type="AlphaFoldDB" id="A0A3D9FF68"/>
<evidence type="ECO:0000256" key="3">
    <source>
        <dbReference type="ARBA" id="ARBA00022679"/>
    </source>
</evidence>
<keyword evidence="4" id="KW-0949">S-adenosyl-L-methionine</keyword>
<evidence type="ECO:0000256" key="5">
    <source>
        <dbReference type="ARBA" id="ARBA00023098"/>
    </source>
</evidence>
<dbReference type="GO" id="GO:0032259">
    <property type="term" value="P:methylation"/>
    <property type="evidence" value="ECO:0007669"/>
    <property type="project" value="UniProtKB-KW"/>
</dbReference>
<dbReference type="Proteomes" id="UP000256310">
    <property type="component" value="Unassembled WGS sequence"/>
</dbReference>
<accession>A0A3D9FF68</accession>
<dbReference type="RefSeq" id="WP_116235212.1">
    <property type="nucleotide sequence ID" value="NZ_QRDP01000004.1"/>
</dbReference>
<dbReference type="InterPro" id="IPR050723">
    <property type="entry name" value="CFA/CMAS"/>
</dbReference>
<dbReference type="PANTHER" id="PTHR43667:SF2">
    <property type="entry name" value="FATTY ACID C-METHYL TRANSFERASE"/>
    <property type="match status" value="1"/>
</dbReference>
<keyword evidence="8" id="KW-1185">Reference proteome</keyword>
<dbReference type="GO" id="GO:0008168">
    <property type="term" value="F:methyltransferase activity"/>
    <property type="evidence" value="ECO:0007669"/>
    <property type="project" value="UniProtKB-KW"/>
</dbReference>
<dbReference type="PANTHER" id="PTHR43667">
    <property type="entry name" value="CYCLOPROPANE-FATTY-ACYL-PHOSPHOLIPID SYNTHASE"/>
    <property type="match status" value="1"/>
</dbReference>
<dbReference type="EMBL" id="QRDP01000004">
    <property type="protein sequence ID" value="RED15731.1"/>
    <property type="molecule type" value="Genomic_DNA"/>
</dbReference>
<dbReference type="GO" id="GO:0008610">
    <property type="term" value="P:lipid biosynthetic process"/>
    <property type="evidence" value="ECO:0007669"/>
    <property type="project" value="InterPro"/>
</dbReference>
<comment type="similarity">
    <text evidence="1">Belongs to the CFA/CMAS family.</text>
</comment>
<feature type="active site" evidence="6">
    <location>
        <position position="405"/>
    </location>
</feature>
<evidence type="ECO:0000313" key="8">
    <source>
        <dbReference type="Proteomes" id="UP000256310"/>
    </source>
</evidence>
<evidence type="ECO:0000256" key="2">
    <source>
        <dbReference type="ARBA" id="ARBA00022603"/>
    </source>
</evidence>
<gene>
    <name evidence="7" type="ORF">DFR46_0734</name>
</gene>
<keyword evidence="5" id="KW-0443">Lipid metabolism</keyword>
<proteinExistence type="inferred from homology"/>
<dbReference type="SUPFAM" id="SSF53335">
    <property type="entry name" value="S-adenosyl-L-methionine-dependent methyltransferases"/>
    <property type="match status" value="1"/>
</dbReference>
<organism evidence="7 8">
    <name type="scientific">Parasphingopyxis lamellibrachiae</name>
    <dbReference type="NCBI Taxonomy" id="680125"/>
    <lineage>
        <taxon>Bacteria</taxon>
        <taxon>Pseudomonadati</taxon>
        <taxon>Pseudomonadota</taxon>
        <taxon>Alphaproteobacteria</taxon>
        <taxon>Sphingomonadales</taxon>
        <taxon>Sphingomonadaceae</taxon>
        <taxon>Parasphingopyxis</taxon>
    </lineage>
</organism>
<dbReference type="Pfam" id="PF02353">
    <property type="entry name" value="CMAS"/>
    <property type="match status" value="1"/>
</dbReference>
<reference evidence="7 8" key="1">
    <citation type="submission" date="2018-07" db="EMBL/GenBank/DDBJ databases">
        <title>Genomic Encyclopedia of Type Strains, Phase IV (KMG-IV): sequencing the most valuable type-strain genomes for metagenomic binning, comparative biology and taxonomic classification.</title>
        <authorList>
            <person name="Goeker M."/>
        </authorList>
    </citation>
    <scope>NUCLEOTIDE SEQUENCE [LARGE SCALE GENOMIC DNA]</scope>
    <source>
        <strain evidence="7 8">DSM 26725</strain>
    </source>
</reference>
<name>A0A3D9FF68_9SPHN</name>
<evidence type="ECO:0000313" key="7">
    <source>
        <dbReference type="EMBL" id="RED15731.1"/>
    </source>
</evidence>